<gene>
    <name evidence="3" type="ORF">NGTWS1702_37230</name>
</gene>
<proteinExistence type="predicted"/>
<evidence type="ECO:0000256" key="2">
    <source>
        <dbReference type="SAM" id="SignalP"/>
    </source>
</evidence>
<dbReference type="Proteomes" id="UP001060504">
    <property type="component" value="Unassembled WGS sequence"/>
</dbReference>
<keyword evidence="4" id="KW-1185">Reference proteome</keyword>
<keyword evidence="2" id="KW-0732">Signal</keyword>
<protein>
    <submittedName>
        <fullName evidence="3">Uncharacterized protein</fullName>
    </submittedName>
</protein>
<feature type="chain" id="PRO_5046379065" evidence="2">
    <location>
        <begin position="35"/>
        <end position="136"/>
    </location>
</feature>
<name>A0ABQ4V6U2_9MYCO</name>
<feature type="compositionally biased region" description="Polar residues" evidence="1">
    <location>
        <begin position="69"/>
        <end position="88"/>
    </location>
</feature>
<feature type="compositionally biased region" description="Polar residues" evidence="1">
    <location>
        <begin position="107"/>
        <end position="124"/>
    </location>
</feature>
<reference evidence="3 4" key="1">
    <citation type="submission" date="2021-08" db="EMBL/GenBank/DDBJ databases">
        <title>Draft genome sequence of Mycolicibacterium sp. NGTWS1702 strain.</title>
        <authorList>
            <person name="Matsumoto M."/>
            <person name="Tang B.C.C."/>
            <person name="Machida Y."/>
            <person name="Matoyama H."/>
            <person name="Kishihara T."/>
            <person name="Sato S."/>
            <person name="Kondo I."/>
            <person name="Sano M."/>
            <person name="Kato G."/>
        </authorList>
    </citation>
    <scope>NUCLEOTIDE SEQUENCE [LARGE SCALE GENOMIC DNA]</scope>
    <source>
        <strain evidence="3 4">NGTWSNA01</strain>
    </source>
</reference>
<sequence length="136" mass="13521">MAAVIHKSVQVGVLGIGAFALSVATLIGAGAANADPNDPSMTTVRGNGTVSSRQAASTSGAKPCAVNPGTLSTASTIASDVGTPTQKAQEAGPEWVGSRGWQAVGISPSNPWGGNFNPRSTKTGPQCRGSKARGFN</sequence>
<evidence type="ECO:0000256" key="1">
    <source>
        <dbReference type="SAM" id="MobiDB-lite"/>
    </source>
</evidence>
<organism evidence="3 4">
    <name type="scientific">Mycolicibacterium cyprinidarum</name>
    <dbReference type="NCBI Taxonomy" id="2860311"/>
    <lineage>
        <taxon>Bacteria</taxon>
        <taxon>Bacillati</taxon>
        <taxon>Actinomycetota</taxon>
        <taxon>Actinomycetes</taxon>
        <taxon>Mycobacteriales</taxon>
        <taxon>Mycobacteriaceae</taxon>
        <taxon>Mycolicibacterium</taxon>
    </lineage>
</organism>
<evidence type="ECO:0000313" key="4">
    <source>
        <dbReference type="Proteomes" id="UP001060504"/>
    </source>
</evidence>
<dbReference type="EMBL" id="BPRH01003899">
    <property type="protein sequence ID" value="GJF11138.1"/>
    <property type="molecule type" value="Genomic_DNA"/>
</dbReference>
<feature type="region of interest" description="Disordered" evidence="1">
    <location>
        <begin position="46"/>
        <end position="136"/>
    </location>
</feature>
<feature type="signal peptide" evidence="2">
    <location>
        <begin position="1"/>
        <end position="34"/>
    </location>
</feature>
<comment type="caution">
    <text evidence="3">The sequence shown here is derived from an EMBL/GenBank/DDBJ whole genome shotgun (WGS) entry which is preliminary data.</text>
</comment>
<evidence type="ECO:0000313" key="3">
    <source>
        <dbReference type="EMBL" id="GJF11138.1"/>
    </source>
</evidence>
<feature type="compositionally biased region" description="Polar residues" evidence="1">
    <location>
        <begin position="46"/>
        <end position="60"/>
    </location>
</feature>
<accession>A0ABQ4V6U2</accession>